<dbReference type="PANTHER" id="PTHR43677">
    <property type="entry name" value="SHORT-CHAIN DEHYDROGENASE/REDUCTASE"/>
    <property type="match status" value="1"/>
</dbReference>
<comment type="caution">
    <text evidence="2">The sequence shown here is derived from an EMBL/GenBank/DDBJ whole genome shotgun (WGS) entry which is preliminary data.</text>
</comment>
<dbReference type="CDD" id="cd08241">
    <property type="entry name" value="QOR1"/>
    <property type="match status" value="1"/>
</dbReference>
<dbReference type="InterPro" id="IPR051397">
    <property type="entry name" value="Zn-ADH-like_protein"/>
</dbReference>
<evidence type="ECO:0000259" key="1">
    <source>
        <dbReference type="SMART" id="SM00829"/>
    </source>
</evidence>
<dbReference type="InterPro" id="IPR011032">
    <property type="entry name" value="GroES-like_sf"/>
</dbReference>
<dbReference type="InterPro" id="IPR013149">
    <property type="entry name" value="ADH-like_C"/>
</dbReference>
<dbReference type="Proteomes" id="UP001152320">
    <property type="component" value="Chromosome 2"/>
</dbReference>
<dbReference type="InterPro" id="IPR036291">
    <property type="entry name" value="NAD(P)-bd_dom_sf"/>
</dbReference>
<evidence type="ECO:0000313" key="2">
    <source>
        <dbReference type="EMBL" id="KAJ8046827.1"/>
    </source>
</evidence>
<dbReference type="EMBL" id="JAIZAY010000002">
    <property type="protein sequence ID" value="KAJ8046827.1"/>
    <property type="molecule type" value="Genomic_DNA"/>
</dbReference>
<dbReference type="InterPro" id="IPR020843">
    <property type="entry name" value="ER"/>
</dbReference>
<dbReference type="InterPro" id="IPR013154">
    <property type="entry name" value="ADH-like_N"/>
</dbReference>
<dbReference type="PANTHER" id="PTHR43677:SF4">
    <property type="entry name" value="QUINONE OXIDOREDUCTASE-LIKE PROTEIN 2"/>
    <property type="match status" value="1"/>
</dbReference>
<feature type="domain" description="Enoyl reductase (ER)" evidence="1">
    <location>
        <begin position="47"/>
        <end position="359"/>
    </location>
</feature>
<dbReference type="Gene3D" id="3.40.50.720">
    <property type="entry name" value="NAD(P)-binding Rossmann-like Domain"/>
    <property type="match status" value="1"/>
</dbReference>
<name>A0A9Q1HEN5_HOLLE</name>
<evidence type="ECO:0000313" key="3">
    <source>
        <dbReference type="Proteomes" id="UP001152320"/>
    </source>
</evidence>
<dbReference type="OrthoDB" id="3509362at2759"/>
<proteinExistence type="predicted"/>
<dbReference type="AlphaFoldDB" id="A0A9Q1HEN5"/>
<dbReference type="SMART" id="SM00829">
    <property type="entry name" value="PKS_ER"/>
    <property type="match status" value="1"/>
</dbReference>
<dbReference type="SUPFAM" id="SSF51735">
    <property type="entry name" value="NAD(P)-binding Rossmann-fold domains"/>
    <property type="match status" value="1"/>
</dbReference>
<dbReference type="Pfam" id="PF00107">
    <property type="entry name" value="ADH_zinc_N"/>
    <property type="match status" value="1"/>
</dbReference>
<organism evidence="2 3">
    <name type="scientific">Holothuria leucospilota</name>
    <name type="common">Black long sea cucumber</name>
    <name type="synonym">Mertensiothuria leucospilota</name>
    <dbReference type="NCBI Taxonomy" id="206669"/>
    <lineage>
        <taxon>Eukaryota</taxon>
        <taxon>Metazoa</taxon>
        <taxon>Echinodermata</taxon>
        <taxon>Eleutherozoa</taxon>
        <taxon>Echinozoa</taxon>
        <taxon>Holothuroidea</taxon>
        <taxon>Aspidochirotacea</taxon>
        <taxon>Aspidochirotida</taxon>
        <taxon>Holothuriidae</taxon>
        <taxon>Holothuria</taxon>
    </lineage>
</organism>
<keyword evidence="3" id="KW-1185">Reference proteome</keyword>
<dbReference type="GO" id="GO:0016491">
    <property type="term" value="F:oxidoreductase activity"/>
    <property type="evidence" value="ECO:0007669"/>
    <property type="project" value="InterPro"/>
</dbReference>
<accession>A0A9Q1HEN5</accession>
<dbReference type="SUPFAM" id="SSF50129">
    <property type="entry name" value="GroES-like"/>
    <property type="match status" value="1"/>
</dbReference>
<protein>
    <submittedName>
        <fullName evidence="2">Quinone oxidoreductase-like protein 2-like</fullName>
    </submittedName>
</protein>
<sequence length="362" mass="39012">MACPPEVLLRFAIRGKAFLRSPHIRPKRTVHYRAQSTYRAAVCQELGKPLVVTRRPSEELKSGQVRIKVHAAGINFGDLLMVQGLYQEKPPLPFVAGSELAGEVLDVSDDVSTFKKGDRVAGITFTLGGFAEEAICNDFELWHVPKSLDLVTAASIPCSYGTAWLGLTRRAKLKEGETLLVTAAAGAVGLAAVDLASHVLGAKVIGAAGGPEKCQLVEKKGAFASIDYKSESIRTKAKELTGGEGVNVIFESVGGDTFKECLRCIAWEGRIMVIGFAGGDVPKIPANILLVKNISAVGLYWGMHAMQDIAAYKKSVEDVFALYEQGKITPHIGNVWTLDEVNEAFQSIQARKSTGKVVVKMQ</sequence>
<dbReference type="GO" id="GO:0005739">
    <property type="term" value="C:mitochondrion"/>
    <property type="evidence" value="ECO:0007669"/>
    <property type="project" value="TreeGrafter"/>
</dbReference>
<dbReference type="Pfam" id="PF08240">
    <property type="entry name" value="ADH_N"/>
    <property type="match status" value="1"/>
</dbReference>
<gene>
    <name evidence="2" type="ORF">HOLleu_05629</name>
</gene>
<dbReference type="Gene3D" id="3.90.180.10">
    <property type="entry name" value="Medium-chain alcohol dehydrogenases, catalytic domain"/>
    <property type="match status" value="1"/>
</dbReference>
<reference evidence="2" key="1">
    <citation type="submission" date="2021-10" db="EMBL/GenBank/DDBJ databases">
        <title>Tropical sea cucumber genome reveals ecological adaptation and Cuvierian tubules defense mechanism.</title>
        <authorList>
            <person name="Chen T."/>
        </authorList>
    </citation>
    <scope>NUCLEOTIDE SEQUENCE</scope>
    <source>
        <strain evidence="2">Nanhai2018</strain>
        <tissue evidence="2">Muscle</tissue>
    </source>
</reference>